<keyword evidence="3 6" id="KW-1133">Transmembrane helix</keyword>
<reference evidence="8 9" key="1">
    <citation type="journal article" date="2020" name="Nat. Commun.">
        <title>Genome of Tripterygium wilfordii and identification of cytochrome P450 involved in triptolide biosynthesis.</title>
        <authorList>
            <person name="Tu L."/>
            <person name="Su P."/>
            <person name="Zhang Z."/>
            <person name="Gao L."/>
            <person name="Wang J."/>
            <person name="Hu T."/>
            <person name="Zhou J."/>
            <person name="Zhang Y."/>
            <person name="Zhao Y."/>
            <person name="Liu Y."/>
            <person name="Song Y."/>
            <person name="Tong Y."/>
            <person name="Lu Y."/>
            <person name="Yang J."/>
            <person name="Xu C."/>
            <person name="Jia M."/>
            <person name="Peters R.J."/>
            <person name="Huang L."/>
            <person name="Gao W."/>
        </authorList>
    </citation>
    <scope>NUCLEOTIDE SEQUENCE [LARGE SCALE GENOMIC DNA]</scope>
    <source>
        <strain evidence="9">cv. XIE 37</strain>
        <tissue evidence="8">Leaf</tissue>
    </source>
</reference>
<evidence type="ECO:0000256" key="3">
    <source>
        <dbReference type="ARBA" id="ARBA00022989"/>
    </source>
</evidence>
<keyword evidence="9" id="KW-1185">Reference proteome</keyword>
<feature type="transmembrane region" description="Helical" evidence="6">
    <location>
        <begin position="72"/>
        <end position="98"/>
    </location>
</feature>
<dbReference type="EMBL" id="JAAARO010000013">
    <property type="protein sequence ID" value="KAF5737846.1"/>
    <property type="molecule type" value="Genomic_DNA"/>
</dbReference>
<dbReference type="GO" id="GO:0098542">
    <property type="term" value="P:defense response to other organism"/>
    <property type="evidence" value="ECO:0007669"/>
    <property type="project" value="InterPro"/>
</dbReference>
<evidence type="ECO:0000313" key="8">
    <source>
        <dbReference type="EMBL" id="KAF5737846.1"/>
    </source>
</evidence>
<evidence type="ECO:0000313" key="9">
    <source>
        <dbReference type="Proteomes" id="UP000593562"/>
    </source>
</evidence>
<keyword evidence="2 6" id="KW-0812">Transmembrane</keyword>
<proteinExistence type="predicted"/>
<protein>
    <submittedName>
        <fullName evidence="8">Protein YLS9-like</fullName>
    </submittedName>
</protein>
<keyword evidence="4 6" id="KW-0472">Membrane</keyword>
<accession>A0A7J7CVB6</accession>
<feature type="domain" description="Late embryogenesis abundant protein LEA-2 subgroup" evidence="7">
    <location>
        <begin position="130"/>
        <end position="228"/>
    </location>
</feature>
<dbReference type="AlphaFoldDB" id="A0A7J7CVB6"/>
<evidence type="ECO:0000256" key="5">
    <source>
        <dbReference type="SAM" id="MobiDB-lite"/>
    </source>
</evidence>
<dbReference type="FunCoup" id="A0A7J7CVB6">
    <property type="interactions" value="976"/>
</dbReference>
<organism evidence="8 9">
    <name type="scientific">Tripterygium wilfordii</name>
    <name type="common">Thunder God vine</name>
    <dbReference type="NCBI Taxonomy" id="458696"/>
    <lineage>
        <taxon>Eukaryota</taxon>
        <taxon>Viridiplantae</taxon>
        <taxon>Streptophyta</taxon>
        <taxon>Embryophyta</taxon>
        <taxon>Tracheophyta</taxon>
        <taxon>Spermatophyta</taxon>
        <taxon>Magnoliopsida</taxon>
        <taxon>eudicotyledons</taxon>
        <taxon>Gunneridae</taxon>
        <taxon>Pentapetalae</taxon>
        <taxon>rosids</taxon>
        <taxon>fabids</taxon>
        <taxon>Celastrales</taxon>
        <taxon>Celastraceae</taxon>
        <taxon>Tripterygium</taxon>
    </lineage>
</organism>
<dbReference type="PANTHER" id="PTHR31234:SF72">
    <property type="entry name" value="NDR1_HIN1-LIKE PROTEIN 6"/>
    <property type="match status" value="1"/>
</dbReference>
<sequence>MADNNQQRVFPVVHDIEAPQPPTAPLVSRDTSRSDRVSPIENQKQQQPPIQRTIPVKHAKPPKKRRSCCFKCFCWIFSILLLLIVLIGITVGILYLVFRPKLPDYSIDRLQITQFNLTNNNSLYATFDVTITATNPNKKIGIYYEGGSHIRVLYIDTTLCEGSLPKFYQGHKNTTVLNVPLTGQTQNATDLFSSLQQQQQQTGTVPLKIRVKQPVRIKLGDLKLFEIKSYVRCKLEVDNLSANNDISIRNSSCKFKFRL</sequence>
<dbReference type="PANTHER" id="PTHR31234">
    <property type="entry name" value="LATE EMBRYOGENESIS ABUNDANT (LEA) HYDROXYPROLINE-RICH GLYCOPROTEIN FAMILY"/>
    <property type="match status" value="1"/>
</dbReference>
<dbReference type="Gene3D" id="2.60.40.1820">
    <property type="match status" value="1"/>
</dbReference>
<dbReference type="GO" id="GO:0005886">
    <property type="term" value="C:plasma membrane"/>
    <property type="evidence" value="ECO:0007669"/>
    <property type="project" value="TreeGrafter"/>
</dbReference>
<evidence type="ECO:0000256" key="6">
    <source>
        <dbReference type="SAM" id="Phobius"/>
    </source>
</evidence>
<dbReference type="OrthoDB" id="1917746at2759"/>
<feature type="region of interest" description="Disordered" evidence="5">
    <location>
        <begin position="1"/>
        <end position="52"/>
    </location>
</feature>
<gene>
    <name evidence="8" type="ORF">HS088_TW13G00737</name>
</gene>
<name>A0A7J7CVB6_TRIWF</name>
<dbReference type="InterPro" id="IPR044839">
    <property type="entry name" value="NDR1-like"/>
</dbReference>
<evidence type="ECO:0000256" key="1">
    <source>
        <dbReference type="ARBA" id="ARBA00004167"/>
    </source>
</evidence>
<evidence type="ECO:0000259" key="7">
    <source>
        <dbReference type="Pfam" id="PF03168"/>
    </source>
</evidence>
<evidence type="ECO:0000256" key="2">
    <source>
        <dbReference type="ARBA" id="ARBA00022692"/>
    </source>
</evidence>
<dbReference type="InterPro" id="IPR004864">
    <property type="entry name" value="LEA_2"/>
</dbReference>
<dbReference type="InParanoid" id="A0A7J7CVB6"/>
<comment type="subcellular location">
    <subcellularLocation>
        <location evidence="1">Membrane</location>
        <topology evidence="1">Single-pass membrane protein</topology>
    </subcellularLocation>
</comment>
<evidence type="ECO:0000256" key="4">
    <source>
        <dbReference type="ARBA" id="ARBA00023136"/>
    </source>
</evidence>
<feature type="compositionally biased region" description="Polar residues" evidence="5">
    <location>
        <begin position="40"/>
        <end position="50"/>
    </location>
</feature>
<dbReference type="Pfam" id="PF03168">
    <property type="entry name" value="LEA_2"/>
    <property type="match status" value="1"/>
</dbReference>
<dbReference type="SUPFAM" id="SSF117070">
    <property type="entry name" value="LEA14-like"/>
    <property type="match status" value="1"/>
</dbReference>
<comment type="caution">
    <text evidence="8">The sequence shown here is derived from an EMBL/GenBank/DDBJ whole genome shotgun (WGS) entry which is preliminary data.</text>
</comment>
<dbReference type="Proteomes" id="UP000593562">
    <property type="component" value="Unassembled WGS sequence"/>
</dbReference>